<protein>
    <submittedName>
        <fullName evidence="1">Uncharacterized protein</fullName>
    </submittedName>
</protein>
<sequence>MRSTIRDNSGTNIYRCVKQLFKLKQANYQLKVILLIGEQTRTIFARTVVELMKDWGFNRIDIN</sequence>
<comment type="caution">
    <text evidence="1">The sequence shown here is derived from an EMBL/GenBank/DDBJ whole genome shotgun (WGS) entry which is preliminary data.</text>
</comment>
<accession>A0ACA9TX58</accession>
<dbReference type="EMBL" id="CADEHS020000009">
    <property type="protein sequence ID" value="CAG9945555.1"/>
    <property type="molecule type" value="Genomic_DNA"/>
</dbReference>
<name>A0ACA9TX58_BIOOC</name>
<gene>
    <name evidence="1" type="ORF">CRV2_00012293</name>
</gene>
<dbReference type="Proteomes" id="UP000836387">
    <property type="component" value="Unassembled WGS sequence"/>
</dbReference>
<keyword evidence="2" id="KW-1185">Reference proteome</keyword>
<evidence type="ECO:0000313" key="2">
    <source>
        <dbReference type="Proteomes" id="UP000836387"/>
    </source>
</evidence>
<organism evidence="1 2">
    <name type="scientific">Clonostachys rosea f. rosea IK726</name>
    <dbReference type="NCBI Taxonomy" id="1349383"/>
    <lineage>
        <taxon>Eukaryota</taxon>
        <taxon>Fungi</taxon>
        <taxon>Dikarya</taxon>
        <taxon>Ascomycota</taxon>
        <taxon>Pezizomycotina</taxon>
        <taxon>Sordariomycetes</taxon>
        <taxon>Hypocreomycetidae</taxon>
        <taxon>Hypocreales</taxon>
        <taxon>Bionectriaceae</taxon>
        <taxon>Clonostachys</taxon>
    </lineage>
</organism>
<evidence type="ECO:0000313" key="1">
    <source>
        <dbReference type="EMBL" id="CAG9945555.1"/>
    </source>
</evidence>
<reference evidence="1" key="2">
    <citation type="submission" date="2021-10" db="EMBL/GenBank/DDBJ databases">
        <authorList>
            <person name="Piombo E."/>
        </authorList>
    </citation>
    <scope>NUCLEOTIDE SEQUENCE</scope>
</reference>
<reference evidence="1" key="1">
    <citation type="submission" date="2020-04" db="EMBL/GenBank/DDBJ databases">
        <authorList>
            <person name="Broberg M."/>
        </authorList>
    </citation>
    <scope>NUCLEOTIDE SEQUENCE</scope>
</reference>
<proteinExistence type="predicted"/>